<proteinExistence type="predicted"/>
<dbReference type="AlphaFoldDB" id="A0A0F9BI08"/>
<keyword evidence="3" id="KW-0804">Transcription</keyword>
<accession>A0A0F9BI08</accession>
<comment type="caution">
    <text evidence="5">The sequence shown here is derived from an EMBL/GenBank/DDBJ whole genome shotgun (WGS) entry which is preliminary data.</text>
</comment>
<dbReference type="GO" id="GO:0043565">
    <property type="term" value="F:sequence-specific DNA binding"/>
    <property type="evidence" value="ECO:0007669"/>
    <property type="project" value="InterPro"/>
</dbReference>
<organism evidence="5">
    <name type="scientific">marine sediment metagenome</name>
    <dbReference type="NCBI Taxonomy" id="412755"/>
    <lineage>
        <taxon>unclassified sequences</taxon>
        <taxon>metagenomes</taxon>
        <taxon>ecological metagenomes</taxon>
    </lineage>
</organism>
<name>A0A0F9BI08_9ZZZZ</name>
<dbReference type="InterPro" id="IPR018060">
    <property type="entry name" value="HTH_AraC"/>
</dbReference>
<dbReference type="Pfam" id="PF12833">
    <property type="entry name" value="HTH_18"/>
    <property type="match status" value="1"/>
</dbReference>
<dbReference type="InterPro" id="IPR020449">
    <property type="entry name" value="Tscrpt_reg_AraC-type_HTH"/>
</dbReference>
<evidence type="ECO:0000256" key="1">
    <source>
        <dbReference type="ARBA" id="ARBA00023015"/>
    </source>
</evidence>
<evidence type="ECO:0000256" key="2">
    <source>
        <dbReference type="ARBA" id="ARBA00023125"/>
    </source>
</evidence>
<keyword evidence="2" id="KW-0238">DNA-binding</keyword>
<dbReference type="SUPFAM" id="SSF46689">
    <property type="entry name" value="Homeodomain-like"/>
    <property type="match status" value="1"/>
</dbReference>
<dbReference type="EMBL" id="LAZR01051965">
    <property type="protein sequence ID" value="KKK84016.1"/>
    <property type="molecule type" value="Genomic_DNA"/>
</dbReference>
<dbReference type="InterPro" id="IPR009057">
    <property type="entry name" value="Homeodomain-like_sf"/>
</dbReference>
<dbReference type="Gene3D" id="1.10.10.60">
    <property type="entry name" value="Homeodomain-like"/>
    <property type="match status" value="1"/>
</dbReference>
<dbReference type="PANTHER" id="PTHR43280:SF2">
    <property type="entry name" value="HTH-TYPE TRANSCRIPTIONAL REGULATOR EXSA"/>
    <property type="match status" value="1"/>
</dbReference>
<dbReference type="PANTHER" id="PTHR43280">
    <property type="entry name" value="ARAC-FAMILY TRANSCRIPTIONAL REGULATOR"/>
    <property type="match status" value="1"/>
</dbReference>
<dbReference type="PROSITE" id="PS00041">
    <property type="entry name" value="HTH_ARAC_FAMILY_1"/>
    <property type="match status" value="1"/>
</dbReference>
<evidence type="ECO:0000313" key="5">
    <source>
        <dbReference type="EMBL" id="KKK84016.1"/>
    </source>
</evidence>
<dbReference type="PRINTS" id="PR00032">
    <property type="entry name" value="HTHARAC"/>
</dbReference>
<feature type="domain" description="HTH araC/xylS-type" evidence="4">
    <location>
        <begin position="86"/>
        <end position="185"/>
    </location>
</feature>
<feature type="non-terminal residue" evidence="5">
    <location>
        <position position="1"/>
    </location>
</feature>
<protein>
    <recommendedName>
        <fullName evidence="4">HTH araC/xylS-type domain-containing protein</fullName>
    </recommendedName>
</protein>
<dbReference type="GO" id="GO:0003700">
    <property type="term" value="F:DNA-binding transcription factor activity"/>
    <property type="evidence" value="ECO:0007669"/>
    <property type="project" value="InterPro"/>
</dbReference>
<reference evidence="5" key="1">
    <citation type="journal article" date="2015" name="Nature">
        <title>Complex archaea that bridge the gap between prokaryotes and eukaryotes.</title>
        <authorList>
            <person name="Spang A."/>
            <person name="Saw J.H."/>
            <person name="Jorgensen S.L."/>
            <person name="Zaremba-Niedzwiedzka K."/>
            <person name="Martijn J."/>
            <person name="Lind A.E."/>
            <person name="van Eijk R."/>
            <person name="Schleper C."/>
            <person name="Guy L."/>
            <person name="Ettema T.J."/>
        </authorList>
    </citation>
    <scope>NUCLEOTIDE SEQUENCE</scope>
</reference>
<gene>
    <name evidence="5" type="ORF">LCGC14_2787610</name>
</gene>
<evidence type="ECO:0000259" key="4">
    <source>
        <dbReference type="PROSITE" id="PS01124"/>
    </source>
</evidence>
<evidence type="ECO:0000256" key="3">
    <source>
        <dbReference type="ARBA" id="ARBA00023163"/>
    </source>
</evidence>
<dbReference type="PROSITE" id="PS01124">
    <property type="entry name" value="HTH_ARAC_FAMILY_2"/>
    <property type="match status" value="1"/>
</dbReference>
<keyword evidence="1" id="KW-0805">Transcription regulation</keyword>
<dbReference type="SMART" id="SM00342">
    <property type="entry name" value="HTH_ARAC"/>
    <property type="match status" value="1"/>
</dbReference>
<dbReference type="InterPro" id="IPR018062">
    <property type="entry name" value="HTH_AraC-typ_CS"/>
</dbReference>
<sequence>VNITGDLNVVGNFTGNQVYGEMHFHSDQATGHAIIINTQQVYVNITGFNGTPADIDMHKVFTNGFTFINESNALRFIATLEGIPDTKIQDLIMDKITDPELNVTSLCREIGVSSSMLYRKLTRITGKSPVEFIRFIRLQNAARQMVKEDVNVSEAAYQNGFNDLSYFSKSFKNQFGSTPKQFIKDKSGIK</sequence>